<reference evidence="2 3" key="2">
    <citation type="submission" date="2015-01" db="EMBL/GenBank/DDBJ databases">
        <title>Complete genome sequence of Pyrinomonas methylaliphatogenes type strain K22T.</title>
        <authorList>
            <person name="Lee K.C.Y."/>
            <person name="Power J.F."/>
            <person name="Dunfield P.F."/>
            <person name="Morgan X.C."/>
            <person name="Huttenhower C."/>
            <person name="Stott M.B."/>
        </authorList>
    </citation>
    <scope>NUCLEOTIDE SEQUENCE [LARGE SCALE GENOMIC DNA]</scope>
    <source>
        <strain evidence="2 3">K22</strain>
    </source>
</reference>
<evidence type="ECO:0000313" key="3">
    <source>
        <dbReference type="Proteomes" id="UP000031518"/>
    </source>
</evidence>
<dbReference type="AlphaFoldDB" id="A0A0B6WVE0"/>
<protein>
    <submittedName>
        <fullName evidence="2">Uncharacterized AP superfamily protein</fullName>
    </submittedName>
</protein>
<proteinExistence type="predicted"/>
<reference evidence="2 3" key="1">
    <citation type="submission" date="2013-12" db="EMBL/GenBank/DDBJ databases">
        <authorList>
            <person name="Stott M."/>
        </authorList>
    </citation>
    <scope>NUCLEOTIDE SEQUENCE [LARGE SCALE GENOMIC DNA]</scope>
    <source>
        <strain evidence="2 3">K22</strain>
    </source>
</reference>
<dbReference type="InterPro" id="IPR002591">
    <property type="entry name" value="Phosphodiest/P_Trfase"/>
</dbReference>
<dbReference type="EMBL" id="CBXV010000003">
    <property type="protein sequence ID" value="CDM64732.1"/>
    <property type="molecule type" value="Genomic_DNA"/>
</dbReference>
<dbReference type="STRING" id="454194.PYK22_00727"/>
<dbReference type="Pfam" id="PF01663">
    <property type="entry name" value="Phosphodiest"/>
    <property type="match status" value="1"/>
</dbReference>
<dbReference type="OrthoDB" id="9783154at2"/>
<dbReference type="Gene3D" id="3.40.720.10">
    <property type="entry name" value="Alkaline Phosphatase, subunit A"/>
    <property type="match status" value="1"/>
</dbReference>
<dbReference type="SUPFAM" id="SSF53649">
    <property type="entry name" value="Alkaline phosphatase-like"/>
    <property type="match status" value="1"/>
</dbReference>
<accession>A0A0B6WVE0</accession>
<dbReference type="RefSeq" id="WP_041974608.1">
    <property type="nucleotide sequence ID" value="NZ_CBXV010000003.1"/>
</dbReference>
<name>A0A0B6WVE0_9BACT</name>
<sequence>MRGAFEISHKRTRGRVASDLLDAGRASLKLHLIIALLLLAPSVAFGQQVKRLVVIKVDGLPFEMVDRFVRETDPRTGKSALPWIKYVFYERGTRLANFYVRGMSLSAPSWSLLDTGQHLQIKGNVEFDRYTMHIYDYLNFIPFYLANAVGQRVDMPGPEVLDELGIPLLLDAYPYDERFMGFQLYQRGVRWTALQRGLQNRFTSRSPRQLLDEWTIGFDARSILYEQMERELLEKLRNPRIRYLDIYNSDFDHRTHHNRDRESHLAALQEIDALVGRIWVAIERSPLASETALVLVSDHGTNSDEKVYSQGFNLVKYLASAEGGGHHVVTKRRLLNDYAIKGIYPIVSWIVTTTSDSYYLKGQSTTYPTALVDFDGNERAAIHLRNSDLNALHILLQQLKRDDLAPAVRRAASEALFSIIERNRAKWTQTLRELEEELGALHRLIERQRAIVEAQPKKWTKEDRDKGLDQESRRELARLDSWMDDEREYAAYARTLRNLLNLRRDAFTPRAVKIEDLIAPRAMGDQNTIHQLQNYIVGLGPDGLALAPDGTLDWTRSFKRIDYFKTLHAISVRNNVQPGLSDHPIDFLAARIPAELLADDDLRADDAIWLYGGEEAQALILGRTRADGELELRYVPIAHLRERADGTVTFDRIAWRTGLPLKIWEDENLRLPAGANRSAWLSAWHTDLEWLRALHLTKYANALIGLHEQFARHLAPMLDQDAPGLSADERLIRRFRARQRRLVETDLFIHASFHWNFDVRGFNPGGNHGSFYRVSTHATLMIAGGERTGIPRGLVIEEPYDSLSFVPTMMALTGQMRAGQPVPVLWRRGFRPFPGRVIQELFSDAKVRPQPVATGGER</sequence>
<dbReference type="InterPro" id="IPR017850">
    <property type="entry name" value="Alkaline_phosphatase_core_sf"/>
</dbReference>
<keyword evidence="1" id="KW-0175">Coiled coil</keyword>
<organism evidence="2 3">
    <name type="scientific">Pyrinomonas methylaliphatogenes</name>
    <dbReference type="NCBI Taxonomy" id="454194"/>
    <lineage>
        <taxon>Bacteria</taxon>
        <taxon>Pseudomonadati</taxon>
        <taxon>Acidobacteriota</taxon>
        <taxon>Blastocatellia</taxon>
        <taxon>Blastocatellales</taxon>
        <taxon>Pyrinomonadaceae</taxon>
        <taxon>Pyrinomonas</taxon>
    </lineage>
</organism>
<gene>
    <name evidence="2" type="ORF">PYK22_00727</name>
</gene>
<feature type="coiled-coil region" evidence="1">
    <location>
        <begin position="417"/>
        <end position="451"/>
    </location>
</feature>
<dbReference type="Proteomes" id="UP000031518">
    <property type="component" value="Unassembled WGS sequence"/>
</dbReference>
<evidence type="ECO:0000256" key="1">
    <source>
        <dbReference type="SAM" id="Coils"/>
    </source>
</evidence>
<evidence type="ECO:0000313" key="2">
    <source>
        <dbReference type="EMBL" id="CDM64732.1"/>
    </source>
</evidence>
<keyword evidence="3" id="KW-1185">Reference proteome</keyword>